<feature type="transmembrane region" description="Helical" evidence="3">
    <location>
        <begin position="28"/>
        <end position="48"/>
    </location>
</feature>
<dbReference type="EMBL" id="FUWP01000012">
    <property type="protein sequence ID" value="SKA41467.1"/>
    <property type="molecule type" value="Genomic_DNA"/>
</dbReference>
<feature type="coiled-coil region" evidence="2">
    <location>
        <begin position="79"/>
        <end position="106"/>
    </location>
</feature>
<proteinExistence type="predicted"/>
<dbReference type="Pfam" id="PF01551">
    <property type="entry name" value="Peptidase_M23"/>
    <property type="match status" value="1"/>
</dbReference>
<reference evidence="5 6" key="1">
    <citation type="submission" date="2017-02" db="EMBL/GenBank/DDBJ databases">
        <authorList>
            <person name="Peterson S.W."/>
        </authorList>
    </citation>
    <scope>NUCLEOTIDE SEQUENCE [LARGE SCALE GENOMIC DNA]</scope>
    <source>
        <strain evidence="5 6">CECT 9189</strain>
    </source>
</reference>
<organism evidence="5 6">
    <name type="scientific">Photobacterium toruni</name>
    <dbReference type="NCBI Taxonomy" id="1935446"/>
    <lineage>
        <taxon>Bacteria</taxon>
        <taxon>Pseudomonadati</taxon>
        <taxon>Pseudomonadota</taxon>
        <taxon>Gammaproteobacteria</taxon>
        <taxon>Vibrionales</taxon>
        <taxon>Vibrionaceae</taxon>
        <taxon>Photobacterium</taxon>
    </lineage>
</organism>
<evidence type="ECO:0000256" key="1">
    <source>
        <dbReference type="ARBA" id="ARBA00022729"/>
    </source>
</evidence>
<keyword evidence="3" id="KW-0812">Transmembrane</keyword>
<protein>
    <submittedName>
        <fullName evidence="5">Glycyl-glycine endopeptidase ALE-1</fullName>
        <ecNumber evidence="5">3.4.24.75</ecNumber>
    </submittedName>
</protein>
<dbReference type="PANTHER" id="PTHR21666:SF289">
    <property type="entry name" value="L-ALA--D-GLU ENDOPEPTIDASE"/>
    <property type="match status" value="1"/>
</dbReference>
<keyword evidence="1" id="KW-0732">Signal</keyword>
<evidence type="ECO:0000256" key="2">
    <source>
        <dbReference type="SAM" id="Coils"/>
    </source>
</evidence>
<dbReference type="SUPFAM" id="SSF51261">
    <property type="entry name" value="Duplicated hybrid motif"/>
    <property type="match status" value="1"/>
</dbReference>
<keyword evidence="5" id="KW-0378">Hydrolase</keyword>
<dbReference type="GO" id="GO:0004222">
    <property type="term" value="F:metalloendopeptidase activity"/>
    <property type="evidence" value="ECO:0007669"/>
    <property type="project" value="TreeGrafter"/>
</dbReference>
<accession>A0A1T4TM60</accession>
<keyword evidence="3" id="KW-0472">Membrane</keyword>
<sequence length="327" mass="36362">MPHLEPPVPKSSFQTKSLHLLLQHYRTVIIIVVCGLFSYGSYSMFHLYQNAKISQIKAQKLGAQALALSASLSEETAMNHNLNQALADKKKSLVALNQRIDDMETVLGIEPSENNQTITQRVDTAAINSAVRATLFQLIPNGAPTPNAQLTSDFGSRVHPITKKRKRHDGLDFAAKIGTPIYAPADAVIERARSSNYGYGNQLTLNHTMGFISTYSHMSKFKVKQGEFVKKGQLIGWTGNSGLSTGPHLHYEIRFLGKPLNPRPFVKWNIENFDALFKQEKNVQWASLLNTINGMVAMQVQLTGDENQNMGMTTVNHTKPPQNHVEL</sequence>
<name>A0A1T4TM60_9GAMM</name>
<dbReference type="InterPro" id="IPR011055">
    <property type="entry name" value="Dup_hybrid_motif"/>
</dbReference>
<gene>
    <name evidence="5" type="ORF">CZ814_02282</name>
</gene>
<dbReference type="AlphaFoldDB" id="A0A1T4TM60"/>
<dbReference type="EC" id="3.4.24.75" evidence="5"/>
<dbReference type="OrthoDB" id="9805070at2"/>
<evidence type="ECO:0000256" key="3">
    <source>
        <dbReference type="SAM" id="Phobius"/>
    </source>
</evidence>
<evidence type="ECO:0000313" key="6">
    <source>
        <dbReference type="Proteomes" id="UP000191116"/>
    </source>
</evidence>
<dbReference type="InterPro" id="IPR050570">
    <property type="entry name" value="Cell_wall_metabolism_enzyme"/>
</dbReference>
<dbReference type="FunFam" id="2.70.70.10:FF:000006">
    <property type="entry name" value="M23 family peptidase"/>
    <property type="match status" value="1"/>
</dbReference>
<feature type="domain" description="M23ase beta-sheet core" evidence="4">
    <location>
        <begin position="167"/>
        <end position="262"/>
    </location>
</feature>
<keyword evidence="3" id="KW-1133">Transmembrane helix</keyword>
<dbReference type="Proteomes" id="UP000191116">
    <property type="component" value="Unassembled WGS sequence"/>
</dbReference>
<dbReference type="CDD" id="cd12797">
    <property type="entry name" value="M23_peptidase"/>
    <property type="match status" value="1"/>
</dbReference>
<evidence type="ECO:0000259" key="4">
    <source>
        <dbReference type="Pfam" id="PF01551"/>
    </source>
</evidence>
<dbReference type="InterPro" id="IPR016047">
    <property type="entry name" value="M23ase_b-sheet_dom"/>
</dbReference>
<evidence type="ECO:0000313" key="5">
    <source>
        <dbReference type="EMBL" id="SKA41467.1"/>
    </source>
</evidence>
<dbReference type="PANTHER" id="PTHR21666">
    <property type="entry name" value="PEPTIDASE-RELATED"/>
    <property type="match status" value="1"/>
</dbReference>
<keyword evidence="2" id="KW-0175">Coiled coil</keyword>
<dbReference type="RefSeq" id="WP_080175070.1">
    <property type="nucleotide sequence ID" value="NZ_AP024854.1"/>
</dbReference>
<dbReference type="Gene3D" id="2.70.70.10">
    <property type="entry name" value="Glucose Permease (Domain IIA)"/>
    <property type="match status" value="1"/>
</dbReference>